<gene>
    <name evidence="7" type="primary">pth</name>
    <name evidence="8" type="ORF">HMI49_13115</name>
</gene>
<feature type="site" description="Discriminates between blocked and unblocked aminoacyl-tRNA" evidence="7">
    <location>
        <position position="9"/>
    </location>
</feature>
<dbReference type="GO" id="GO:0004045">
    <property type="term" value="F:peptidyl-tRNA hydrolase activity"/>
    <property type="evidence" value="ECO:0007669"/>
    <property type="project" value="UniProtKB-UniRule"/>
</dbReference>
<dbReference type="GO" id="GO:0006515">
    <property type="term" value="P:protein quality control for misfolded or incompletely synthesized proteins"/>
    <property type="evidence" value="ECO:0007669"/>
    <property type="project" value="UniProtKB-UniRule"/>
</dbReference>
<comment type="subcellular location">
    <subcellularLocation>
        <location evidence="7">Cytoplasm</location>
    </subcellularLocation>
</comment>
<dbReference type="PANTHER" id="PTHR17224:SF1">
    <property type="entry name" value="PEPTIDYL-TRNA HYDROLASE"/>
    <property type="match status" value="1"/>
</dbReference>
<keyword evidence="7" id="KW-0963">Cytoplasm</keyword>
<dbReference type="AlphaFoldDB" id="A0A3A8IQ74"/>
<feature type="binding site" evidence="7">
    <location>
        <position position="66"/>
    </location>
    <ligand>
        <name>tRNA</name>
        <dbReference type="ChEBI" id="CHEBI:17843"/>
    </ligand>
</feature>
<feature type="binding site" evidence="7">
    <location>
        <position position="112"/>
    </location>
    <ligand>
        <name>tRNA</name>
        <dbReference type="ChEBI" id="CHEBI:17843"/>
    </ligand>
</feature>
<dbReference type="RefSeq" id="WP_120524746.1">
    <property type="nucleotide sequence ID" value="NZ_CP102577.1"/>
</dbReference>
<dbReference type="EMBL" id="JABFJV010000060">
    <property type="protein sequence ID" value="NOK34135.1"/>
    <property type="molecule type" value="Genomic_DNA"/>
</dbReference>
<evidence type="ECO:0000256" key="1">
    <source>
        <dbReference type="ARBA" id="ARBA00013260"/>
    </source>
</evidence>
<dbReference type="InterPro" id="IPR018171">
    <property type="entry name" value="Pept_tRNA_hydro_CS"/>
</dbReference>
<comment type="function">
    <text evidence="7">Hydrolyzes ribosome-free peptidyl-tRNAs (with 1 or more amino acids incorporated), which drop off the ribosome during protein synthesis, or as a result of ribosome stalling.</text>
</comment>
<dbReference type="NCBIfam" id="TIGR00447">
    <property type="entry name" value="pth"/>
    <property type="match status" value="1"/>
</dbReference>
<evidence type="ECO:0000313" key="8">
    <source>
        <dbReference type="EMBL" id="NOK34135.1"/>
    </source>
</evidence>
<comment type="subunit">
    <text evidence="7">Monomer.</text>
</comment>
<dbReference type="GO" id="GO:0000049">
    <property type="term" value="F:tRNA binding"/>
    <property type="evidence" value="ECO:0007669"/>
    <property type="project" value="UniProtKB-UniRule"/>
</dbReference>
<dbReference type="PANTHER" id="PTHR17224">
    <property type="entry name" value="PEPTIDYL-TRNA HYDROLASE"/>
    <property type="match status" value="1"/>
</dbReference>
<evidence type="ECO:0000256" key="4">
    <source>
        <dbReference type="ARBA" id="ARBA00022884"/>
    </source>
</evidence>
<feature type="active site" description="Proton acceptor" evidence="7">
    <location>
        <position position="19"/>
    </location>
</feature>
<dbReference type="EC" id="3.1.1.29" evidence="1 7"/>
<dbReference type="CDD" id="cd00462">
    <property type="entry name" value="PTH"/>
    <property type="match status" value="1"/>
</dbReference>
<feature type="binding site" evidence="7">
    <location>
        <position position="14"/>
    </location>
    <ligand>
        <name>tRNA</name>
        <dbReference type="ChEBI" id="CHEBI:17843"/>
    </ligand>
</feature>
<dbReference type="GO" id="GO:0072344">
    <property type="term" value="P:rescue of stalled ribosome"/>
    <property type="evidence" value="ECO:0007669"/>
    <property type="project" value="UniProtKB-UniRule"/>
</dbReference>
<dbReference type="InterPro" id="IPR036416">
    <property type="entry name" value="Pept_tRNA_hydro_sf"/>
</dbReference>
<dbReference type="InterPro" id="IPR001328">
    <property type="entry name" value="Pept_tRNA_hydro"/>
</dbReference>
<evidence type="ECO:0000313" key="9">
    <source>
        <dbReference type="Proteomes" id="UP000563426"/>
    </source>
</evidence>
<comment type="caution">
    <text evidence="8">The sequence shown here is derived from an EMBL/GenBank/DDBJ whole genome shotgun (WGS) entry which is preliminary data.</text>
</comment>
<keyword evidence="9" id="KW-1185">Reference proteome</keyword>
<keyword evidence="3 7" id="KW-0378">Hydrolase</keyword>
<evidence type="ECO:0000256" key="3">
    <source>
        <dbReference type="ARBA" id="ARBA00022801"/>
    </source>
</evidence>
<proteinExistence type="inferred from homology"/>
<evidence type="ECO:0000256" key="6">
    <source>
        <dbReference type="ARBA" id="ARBA00050038"/>
    </source>
</evidence>
<feature type="site" description="Stabilizes the basic form of H active site to accept a proton" evidence="7">
    <location>
        <position position="91"/>
    </location>
</feature>
<comment type="function">
    <text evidence="7">Catalyzes the release of premature peptidyl moieties from peptidyl-tRNA molecules trapped in stalled 50S ribosomal subunits, and thus maintains levels of free tRNAs and 50S ribosomes.</text>
</comment>
<dbReference type="SUPFAM" id="SSF53178">
    <property type="entry name" value="Peptidyl-tRNA hydrolase-like"/>
    <property type="match status" value="1"/>
</dbReference>
<evidence type="ECO:0000256" key="2">
    <source>
        <dbReference type="ARBA" id="ARBA00022555"/>
    </source>
</evidence>
<organism evidence="8 9">
    <name type="scientific">Corallococcus exercitus</name>
    <dbReference type="NCBI Taxonomy" id="2316736"/>
    <lineage>
        <taxon>Bacteria</taxon>
        <taxon>Pseudomonadati</taxon>
        <taxon>Myxococcota</taxon>
        <taxon>Myxococcia</taxon>
        <taxon>Myxococcales</taxon>
        <taxon>Cystobacterineae</taxon>
        <taxon>Myxococcaceae</taxon>
        <taxon>Corallococcus</taxon>
    </lineage>
</organism>
<dbReference type="PROSITE" id="PS01196">
    <property type="entry name" value="PEPT_TRNA_HYDROL_2"/>
    <property type="match status" value="1"/>
</dbReference>
<dbReference type="Pfam" id="PF01195">
    <property type="entry name" value="Pept_tRNA_hydro"/>
    <property type="match status" value="1"/>
</dbReference>
<keyword evidence="4 7" id="KW-0694">RNA-binding</keyword>
<evidence type="ECO:0000256" key="5">
    <source>
        <dbReference type="ARBA" id="ARBA00038063"/>
    </source>
</evidence>
<accession>A0A3A8IQ74</accession>
<sequence>MKLICGLGNPGREYERHRHNVGFMVVDALLARARAELTQDKFQARVGQGSLGGERILFVEPQTYMNLSGRSVAEAARFYKVAVQDVLVVHDELDLPFGRLQLKAGGGAGGHNGLKSMVQCLGEDAFIRVRVGIGKPEGPNAKERVAGYVLSNFDDGERRQLEELIGKAADMAESWVRDGLATAMNRHNRKA</sequence>
<evidence type="ECO:0000256" key="7">
    <source>
        <dbReference type="HAMAP-Rule" id="MF_00083"/>
    </source>
</evidence>
<dbReference type="GO" id="GO:0005737">
    <property type="term" value="C:cytoplasm"/>
    <property type="evidence" value="ECO:0007669"/>
    <property type="project" value="UniProtKB-SubCell"/>
</dbReference>
<name>A0A3A8IQ74_9BACT</name>
<dbReference type="FunFam" id="3.40.50.1470:FF:000001">
    <property type="entry name" value="Peptidyl-tRNA hydrolase"/>
    <property type="match status" value="1"/>
</dbReference>
<dbReference type="Proteomes" id="UP000563426">
    <property type="component" value="Unassembled WGS sequence"/>
</dbReference>
<dbReference type="HAMAP" id="MF_00083">
    <property type="entry name" value="Pept_tRNA_hydro_bact"/>
    <property type="match status" value="1"/>
</dbReference>
<comment type="catalytic activity">
    <reaction evidence="7">
        <text>an N-acyl-L-alpha-aminoacyl-tRNA + H2O = an N-acyl-L-amino acid + a tRNA + H(+)</text>
        <dbReference type="Rhea" id="RHEA:54448"/>
        <dbReference type="Rhea" id="RHEA-COMP:10123"/>
        <dbReference type="Rhea" id="RHEA-COMP:13883"/>
        <dbReference type="ChEBI" id="CHEBI:15377"/>
        <dbReference type="ChEBI" id="CHEBI:15378"/>
        <dbReference type="ChEBI" id="CHEBI:59874"/>
        <dbReference type="ChEBI" id="CHEBI:78442"/>
        <dbReference type="ChEBI" id="CHEBI:138191"/>
        <dbReference type="EC" id="3.1.1.29"/>
    </reaction>
</comment>
<keyword evidence="2 7" id="KW-0820">tRNA-binding</keyword>
<dbReference type="Gene3D" id="3.40.50.1470">
    <property type="entry name" value="Peptidyl-tRNA hydrolase"/>
    <property type="match status" value="1"/>
</dbReference>
<comment type="similarity">
    <text evidence="5 7">Belongs to the PTH family.</text>
</comment>
<feature type="binding site" evidence="7">
    <location>
        <position position="64"/>
    </location>
    <ligand>
        <name>tRNA</name>
        <dbReference type="ChEBI" id="CHEBI:17843"/>
    </ligand>
</feature>
<protein>
    <recommendedName>
        <fullName evidence="6 7">Peptidyl-tRNA hydrolase</fullName>
        <shortName evidence="7">Pth</shortName>
        <ecNumber evidence="1 7">3.1.1.29</ecNumber>
    </recommendedName>
</protein>
<dbReference type="OrthoDB" id="9800507at2"/>
<reference evidence="8 9" key="1">
    <citation type="submission" date="2020-05" db="EMBL/GenBank/DDBJ databases">
        <authorList>
            <person name="Whitworth D."/>
        </authorList>
    </citation>
    <scope>NUCLEOTIDE SEQUENCE [LARGE SCALE GENOMIC DNA]</scope>
    <source>
        <strain evidence="8 9">AB043B</strain>
    </source>
</reference>